<keyword evidence="3" id="KW-1185">Reference proteome</keyword>
<name>A0A3M7M382_9PLEO</name>
<organism evidence="2 3">
    <name type="scientific">Pyrenophora seminiperda CCB06</name>
    <dbReference type="NCBI Taxonomy" id="1302712"/>
    <lineage>
        <taxon>Eukaryota</taxon>
        <taxon>Fungi</taxon>
        <taxon>Dikarya</taxon>
        <taxon>Ascomycota</taxon>
        <taxon>Pezizomycotina</taxon>
        <taxon>Dothideomycetes</taxon>
        <taxon>Pleosporomycetidae</taxon>
        <taxon>Pleosporales</taxon>
        <taxon>Pleosporineae</taxon>
        <taxon>Pleosporaceae</taxon>
        <taxon>Pyrenophora</taxon>
    </lineage>
</organism>
<dbReference type="EMBL" id="KE747817">
    <property type="protein sequence ID" value="RMZ68880.1"/>
    <property type="molecule type" value="Genomic_DNA"/>
</dbReference>
<feature type="region of interest" description="Disordered" evidence="1">
    <location>
        <begin position="70"/>
        <end position="103"/>
    </location>
</feature>
<dbReference type="PANTHER" id="PTHR38167:SF1">
    <property type="entry name" value="C2H2-TYPE DOMAIN-CONTAINING PROTEIN"/>
    <property type="match status" value="1"/>
</dbReference>
<gene>
    <name evidence="2" type="ORF">GMOD_00002765</name>
</gene>
<dbReference type="PANTHER" id="PTHR38167">
    <property type="entry name" value="C2H2-TYPE DOMAIN-CONTAINING PROTEIN"/>
    <property type="match status" value="1"/>
</dbReference>
<evidence type="ECO:0000256" key="1">
    <source>
        <dbReference type="SAM" id="MobiDB-lite"/>
    </source>
</evidence>
<sequence length="199" mass="22522">MPPPSTDSKHSRTEIRLLHNVIDSTTPDRLRAVLKGLSATSPANVACIQGELMLKPGALKRHWSTVDLGDLDDADDSDEPEDRSEDSGSVVESDYSDAQTNAPTRRQRFEICKQCDEEYKVLLNDRWSCVWHPGELEVDWEGGFWADHEENIHGEIDNQDMREVYPEGFMYTCCDELGSADGCKTSRHRPNRAKRAKKS</sequence>
<evidence type="ECO:0000313" key="2">
    <source>
        <dbReference type="EMBL" id="RMZ68880.1"/>
    </source>
</evidence>
<reference evidence="2 3" key="1">
    <citation type="journal article" date="2014" name="PLoS ONE">
        <title>De novo Genome Assembly of the Fungal Plant Pathogen Pyrenophora semeniperda.</title>
        <authorList>
            <person name="Soliai M.M."/>
            <person name="Meyer S.E."/>
            <person name="Udall J.A."/>
            <person name="Elzinga D.E."/>
            <person name="Hermansen R.A."/>
            <person name="Bodily P.M."/>
            <person name="Hart A.A."/>
            <person name="Coleman C.E."/>
        </authorList>
    </citation>
    <scope>NUCLEOTIDE SEQUENCE [LARGE SCALE GENOMIC DNA]</scope>
    <source>
        <strain evidence="2 3">CCB06</strain>
        <tissue evidence="2">Mycelium</tissue>
    </source>
</reference>
<dbReference type="OrthoDB" id="5422613at2759"/>
<feature type="compositionally biased region" description="Acidic residues" evidence="1">
    <location>
        <begin position="70"/>
        <end position="84"/>
    </location>
</feature>
<dbReference type="AlphaFoldDB" id="A0A3M7M382"/>
<proteinExistence type="predicted"/>
<evidence type="ECO:0000313" key="3">
    <source>
        <dbReference type="Proteomes" id="UP000265663"/>
    </source>
</evidence>
<dbReference type="Proteomes" id="UP000265663">
    <property type="component" value="Unassembled WGS sequence"/>
</dbReference>
<protein>
    <submittedName>
        <fullName evidence="2">Uncharacterized protein</fullName>
    </submittedName>
</protein>
<accession>A0A3M7M382</accession>